<dbReference type="GeneID" id="96263049"/>
<dbReference type="EMBL" id="JAFFZM010000027">
    <property type="protein sequence ID" value="MBO8202679.1"/>
    <property type="molecule type" value="Genomic_DNA"/>
</dbReference>
<sequence>MAAAGVTDAGLELLEALDDPGWLFELLEQLGRDGFAREEVLDDALATVVASACLTLKEASQAPHPSQAAEYCLTADRHFTQAVTLASIDTGPEPD</sequence>
<keyword evidence="2" id="KW-1185">Reference proteome</keyword>
<organism evidence="1 2">
    <name type="scientific">Streptomyces smyrnaeus</name>
    <dbReference type="NCBI Taxonomy" id="1387713"/>
    <lineage>
        <taxon>Bacteria</taxon>
        <taxon>Bacillati</taxon>
        <taxon>Actinomycetota</taxon>
        <taxon>Actinomycetes</taxon>
        <taxon>Kitasatosporales</taxon>
        <taxon>Streptomycetaceae</taxon>
        <taxon>Streptomyces</taxon>
    </lineage>
</organism>
<comment type="caution">
    <text evidence="1">The sequence shown here is derived from an EMBL/GenBank/DDBJ whole genome shotgun (WGS) entry which is preliminary data.</text>
</comment>
<dbReference type="RefSeq" id="WP_209214198.1">
    <property type="nucleotide sequence ID" value="NZ_JAFFZM010000027.1"/>
</dbReference>
<name>A0ABS3Y4T7_9ACTN</name>
<evidence type="ECO:0000313" key="2">
    <source>
        <dbReference type="Proteomes" id="UP000721954"/>
    </source>
</evidence>
<dbReference type="Proteomes" id="UP000721954">
    <property type="component" value="Unassembled WGS sequence"/>
</dbReference>
<reference evidence="1 2" key="1">
    <citation type="submission" date="2021-02" db="EMBL/GenBank/DDBJ databases">
        <title>Streptomyces spirodelae sp. nov., isolated from duckweed.</title>
        <authorList>
            <person name="Saimee Y."/>
            <person name="Duangmal K."/>
        </authorList>
    </citation>
    <scope>NUCLEOTIDE SEQUENCE [LARGE SCALE GENOMIC DNA]</scope>
    <source>
        <strain evidence="1 2">DSM 42105</strain>
    </source>
</reference>
<gene>
    <name evidence="1" type="ORF">JW613_31020</name>
</gene>
<accession>A0ABS3Y4T7</accession>
<evidence type="ECO:0000313" key="1">
    <source>
        <dbReference type="EMBL" id="MBO8202679.1"/>
    </source>
</evidence>
<proteinExistence type="predicted"/>
<protein>
    <submittedName>
        <fullName evidence="1">Uncharacterized protein</fullName>
    </submittedName>
</protein>